<gene>
    <name evidence="1" type="ORF">SAMN06295970_1345</name>
</gene>
<proteinExistence type="predicted"/>
<keyword evidence="2" id="KW-1185">Reference proteome</keyword>
<evidence type="ECO:0000313" key="1">
    <source>
        <dbReference type="EMBL" id="SMP80105.1"/>
    </source>
</evidence>
<sequence>MSAAVPAQQMSYGEFVQAAMATQLLNHGRNWEIFLHGCSLGFADGSLEAALAQVHEREVNNALYANSPDAPEWIKADMPSAAVLAEYPQVSARFPDVFAMVGSQQATDPRNVPLDYQQFNAYIEQCFSEMDASLRDLVVCPAGHAWKQARRPLRWNDGDPLRSTLNGASFFIAPALANEHDEHQFGIEVRYFWQRRTLQRNDRTEAFGDDQHRVTLWVSQGRPFAAMSNSLLDQSASFFYADDIHALATQVSAAIRTALSRSVCTGVASESSSA</sequence>
<accession>A0ABY1QVA7</accession>
<dbReference type="EMBL" id="FXUL01000034">
    <property type="protein sequence ID" value="SMP80105.1"/>
    <property type="molecule type" value="Genomic_DNA"/>
</dbReference>
<organism evidence="1 2">
    <name type="scientific">Noviherbaspirillum suwonense</name>
    <dbReference type="NCBI Taxonomy" id="1224511"/>
    <lineage>
        <taxon>Bacteria</taxon>
        <taxon>Pseudomonadati</taxon>
        <taxon>Pseudomonadota</taxon>
        <taxon>Betaproteobacteria</taxon>
        <taxon>Burkholderiales</taxon>
        <taxon>Oxalobacteraceae</taxon>
        <taxon>Noviherbaspirillum</taxon>
    </lineage>
</organism>
<protein>
    <submittedName>
        <fullName evidence="1">Uncharacterized protein</fullName>
    </submittedName>
</protein>
<dbReference type="Proteomes" id="UP001158049">
    <property type="component" value="Unassembled WGS sequence"/>
</dbReference>
<reference evidence="1 2" key="1">
    <citation type="submission" date="2017-05" db="EMBL/GenBank/DDBJ databases">
        <authorList>
            <person name="Varghese N."/>
            <person name="Submissions S."/>
        </authorList>
    </citation>
    <scope>NUCLEOTIDE SEQUENCE [LARGE SCALE GENOMIC DNA]</scope>
    <source>
        <strain evidence="1 2">DSM 26001</strain>
    </source>
</reference>
<comment type="caution">
    <text evidence="1">The sequence shown here is derived from an EMBL/GenBank/DDBJ whole genome shotgun (WGS) entry which is preliminary data.</text>
</comment>
<name>A0ABY1QVA7_9BURK</name>
<evidence type="ECO:0000313" key="2">
    <source>
        <dbReference type="Proteomes" id="UP001158049"/>
    </source>
</evidence>
<dbReference type="RefSeq" id="WP_283445396.1">
    <property type="nucleotide sequence ID" value="NZ_FXUL01000034.1"/>
</dbReference>